<evidence type="ECO:0000256" key="3">
    <source>
        <dbReference type="ARBA" id="ARBA00022840"/>
    </source>
</evidence>
<evidence type="ECO:0000313" key="8">
    <source>
        <dbReference type="Proteomes" id="UP000603545"/>
    </source>
</evidence>
<gene>
    <name evidence="5" type="primary">coaE</name>
    <name evidence="7" type="ORF">H8E80_09635</name>
</gene>
<accession>A0A8J6N696</accession>
<feature type="binding site" evidence="5">
    <location>
        <begin position="11"/>
        <end position="16"/>
    </location>
    <ligand>
        <name>ATP</name>
        <dbReference type="ChEBI" id="CHEBI:30616"/>
    </ligand>
</feature>
<dbReference type="UniPathway" id="UPA00241">
    <property type="reaction ID" value="UER00356"/>
</dbReference>
<dbReference type="Pfam" id="PF01121">
    <property type="entry name" value="CoaE"/>
    <property type="match status" value="1"/>
</dbReference>
<dbReference type="Gene3D" id="3.40.50.300">
    <property type="entry name" value="P-loop containing nucleotide triphosphate hydrolases"/>
    <property type="match status" value="1"/>
</dbReference>
<dbReference type="HAMAP" id="MF_00376">
    <property type="entry name" value="Dephospho_CoA_kinase"/>
    <property type="match status" value="1"/>
</dbReference>
<dbReference type="InterPro" id="IPR001977">
    <property type="entry name" value="Depp_CoAkinase"/>
</dbReference>
<keyword evidence="3 5" id="KW-0067">ATP-binding</keyword>
<name>A0A8J6N696_9BACT</name>
<dbReference type="EMBL" id="JACNLL010000089">
    <property type="protein sequence ID" value="MBC8200284.1"/>
    <property type="molecule type" value="Genomic_DNA"/>
</dbReference>
<dbReference type="GO" id="GO:0005737">
    <property type="term" value="C:cytoplasm"/>
    <property type="evidence" value="ECO:0007669"/>
    <property type="project" value="UniProtKB-SubCell"/>
</dbReference>
<sequence>MLKVAVTGCAGSGKTSVCNRFKELGVKVISSDVLAREAVAQDSSAYNKIVNYFGKKMLTEDGSLNRRKLRRIIINDNIAREALESFVHPEIIKLMHSQMIKAEKDGNHVVLVEVPLLFELGIEDRFDVVIAVIADRKLRVKRLMDRDDVSREDAEALLNYQLPDEDKARLAEFVIKNDGSFARMIRSVEHLYKDLVQKYVKELESA</sequence>
<dbReference type="PANTHER" id="PTHR10695">
    <property type="entry name" value="DEPHOSPHO-COA KINASE-RELATED"/>
    <property type="match status" value="1"/>
</dbReference>
<reference evidence="7 8" key="1">
    <citation type="submission" date="2020-08" db="EMBL/GenBank/DDBJ databases">
        <title>Bridging the membrane lipid divide: bacteria of the FCB group superphylum have the potential to synthesize archaeal ether lipids.</title>
        <authorList>
            <person name="Villanueva L."/>
            <person name="Von Meijenfeldt F.A.B."/>
            <person name="Westbye A.B."/>
            <person name="Yadav S."/>
            <person name="Hopmans E.C."/>
            <person name="Dutilh B.E."/>
            <person name="Sinninghe Damste J.S."/>
        </authorList>
    </citation>
    <scope>NUCLEOTIDE SEQUENCE [LARGE SCALE GENOMIC DNA]</scope>
    <source>
        <strain evidence="7">NIOZ-UU82</strain>
    </source>
</reference>
<keyword evidence="5 7" id="KW-0418">Kinase</keyword>
<evidence type="ECO:0000256" key="5">
    <source>
        <dbReference type="HAMAP-Rule" id="MF_00376"/>
    </source>
</evidence>
<evidence type="ECO:0000256" key="1">
    <source>
        <dbReference type="ARBA" id="ARBA00009018"/>
    </source>
</evidence>
<evidence type="ECO:0000256" key="2">
    <source>
        <dbReference type="ARBA" id="ARBA00022741"/>
    </source>
</evidence>
<keyword evidence="4 5" id="KW-0173">Coenzyme A biosynthesis</keyword>
<dbReference type="NCBIfam" id="TIGR00152">
    <property type="entry name" value="dephospho-CoA kinase"/>
    <property type="match status" value="1"/>
</dbReference>
<comment type="similarity">
    <text evidence="1 5">Belongs to the CoaE family.</text>
</comment>
<comment type="caution">
    <text evidence="7">The sequence shown here is derived from an EMBL/GenBank/DDBJ whole genome shotgun (WGS) entry which is preliminary data.</text>
</comment>
<comment type="subcellular location">
    <subcellularLocation>
        <location evidence="5">Cytoplasm</location>
    </subcellularLocation>
</comment>
<comment type="function">
    <text evidence="5">Catalyzes the phosphorylation of the 3'-hydroxyl group of dephosphocoenzyme A to form coenzyme A.</text>
</comment>
<dbReference type="Proteomes" id="UP000603545">
    <property type="component" value="Unassembled WGS sequence"/>
</dbReference>
<comment type="catalytic activity">
    <reaction evidence="5">
        <text>3'-dephospho-CoA + ATP = ADP + CoA + H(+)</text>
        <dbReference type="Rhea" id="RHEA:18245"/>
        <dbReference type="ChEBI" id="CHEBI:15378"/>
        <dbReference type="ChEBI" id="CHEBI:30616"/>
        <dbReference type="ChEBI" id="CHEBI:57287"/>
        <dbReference type="ChEBI" id="CHEBI:57328"/>
        <dbReference type="ChEBI" id="CHEBI:456216"/>
        <dbReference type="EC" id="2.7.1.24"/>
    </reaction>
</comment>
<dbReference type="InterPro" id="IPR027417">
    <property type="entry name" value="P-loop_NTPase"/>
</dbReference>
<dbReference type="SUPFAM" id="SSF52540">
    <property type="entry name" value="P-loop containing nucleoside triphosphate hydrolases"/>
    <property type="match status" value="1"/>
</dbReference>
<dbReference type="PANTHER" id="PTHR10695:SF46">
    <property type="entry name" value="BIFUNCTIONAL COENZYME A SYNTHASE-RELATED"/>
    <property type="match status" value="1"/>
</dbReference>
<dbReference type="AlphaFoldDB" id="A0A8J6N696"/>
<comment type="pathway">
    <text evidence="5">Cofactor biosynthesis; coenzyme A biosynthesis; CoA from (R)-pantothenate: step 5/5.</text>
</comment>
<proteinExistence type="inferred from homology"/>
<protein>
    <recommendedName>
        <fullName evidence="5 6">Dephospho-CoA kinase</fullName>
        <ecNumber evidence="5 6">2.7.1.24</ecNumber>
    </recommendedName>
    <alternativeName>
        <fullName evidence="5">Dephosphocoenzyme A kinase</fullName>
    </alternativeName>
</protein>
<organism evidence="7 8">
    <name type="scientific">Candidatus Desulfaltia bathyphila</name>
    <dbReference type="NCBI Taxonomy" id="2841697"/>
    <lineage>
        <taxon>Bacteria</taxon>
        <taxon>Pseudomonadati</taxon>
        <taxon>Thermodesulfobacteriota</taxon>
        <taxon>Desulfobacteria</taxon>
        <taxon>Desulfobacterales</taxon>
        <taxon>Desulfobacterales incertae sedis</taxon>
        <taxon>Candidatus Desulfaltia</taxon>
    </lineage>
</organism>
<keyword evidence="5" id="KW-0963">Cytoplasm</keyword>
<dbReference type="GO" id="GO:0015937">
    <property type="term" value="P:coenzyme A biosynthetic process"/>
    <property type="evidence" value="ECO:0007669"/>
    <property type="project" value="UniProtKB-UniRule"/>
</dbReference>
<dbReference type="GO" id="GO:0004140">
    <property type="term" value="F:dephospho-CoA kinase activity"/>
    <property type="evidence" value="ECO:0007669"/>
    <property type="project" value="UniProtKB-UniRule"/>
</dbReference>
<evidence type="ECO:0000313" key="7">
    <source>
        <dbReference type="EMBL" id="MBC8200284.1"/>
    </source>
</evidence>
<dbReference type="EC" id="2.7.1.24" evidence="5 6"/>
<dbReference type="GO" id="GO:0005524">
    <property type="term" value="F:ATP binding"/>
    <property type="evidence" value="ECO:0007669"/>
    <property type="project" value="UniProtKB-UniRule"/>
</dbReference>
<dbReference type="PROSITE" id="PS51219">
    <property type="entry name" value="DPCK"/>
    <property type="match status" value="1"/>
</dbReference>
<keyword evidence="2 5" id="KW-0547">Nucleotide-binding</keyword>
<keyword evidence="5 7" id="KW-0808">Transferase</keyword>
<dbReference type="CDD" id="cd02022">
    <property type="entry name" value="DPCK"/>
    <property type="match status" value="1"/>
</dbReference>
<evidence type="ECO:0000256" key="4">
    <source>
        <dbReference type="ARBA" id="ARBA00022993"/>
    </source>
</evidence>
<evidence type="ECO:0000256" key="6">
    <source>
        <dbReference type="NCBIfam" id="TIGR00152"/>
    </source>
</evidence>